<organism evidence="3 4">
    <name type="scientific">Fusarium coffeatum</name>
    <dbReference type="NCBI Taxonomy" id="231269"/>
    <lineage>
        <taxon>Eukaryota</taxon>
        <taxon>Fungi</taxon>
        <taxon>Dikarya</taxon>
        <taxon>Ascomycota</taxon>
        <taxon>Pezizomycotina</taxon>
        <taxon>Sordariomycetes</taxon>
        <taxon>Hypocreomycetidae</taxon>
        <taxon>Hypocreales</taxon>
        <taxon>Nectriaceae</taxon>
        <taxon>Fusarium</taxon>
        <taxon>Fusarium incarnatum-equiseti species complex</taxon>
    </lineage>
</organism>
<dbReference type="AlphaFoldDB" id="A0A366S763"/>
<dbReference type="EMBL" id="QKXC01000043">
    <property type="protein sequence ID" value="RBR25173.1"/>
    <property type="molecule type" value="Genomic_DNA"/>
</dbReference>
<comment type="caution">
    <text evidence="3">The sequence shown here is derived from an EMBL/GenBank/DDBJ whole genome shotgun (WGS) entry which is preliminary data.</text>
</comment>
<evidence type="ECO:0000256" key="1">
    <source>
        <dbReference type="SAM" id="Coils"/>
    </source>
</evidence>
<keyword evidence="1" id="KW-0175">Coiled coil</keyword>
<dbReference type="OrthoDB" id="5105781at2759"/>
<gene>
    <name evidence="3" type="ORF">FIESC28_02081</name>
</gene>
<dbReference type="GeneID" id="41991527"/>
<dbReference type="RefSeq" id="XP_031019764.1">
    <property type="nucleotide sequence ID" value="XM_031156231.1"/>
</dbReference>
<name>A0A366S763_9HYPO</name>
<sequence length="205" mass="22683">MSPQQKRSREAMQTSLPNKRQNKGPATSDTENSSSMDEELPSQGYNQCLSPTLSQHRAFHDNCPSHGSMESDALSSSAIHPPSGLWSPPTEPPLDRLDRIERAQGRLRAGLDALQSLVASRSVVNKSATWELHARVQALEREAKSPSYEAILAENGQLRRSTTILERNLKDQARTLQALRQSYAQLYNQLVQANVKIASLQGGRV</sequence>
<evidence type="ECO:0000256" key="2">
    <source>
        <dbReference type="SAM" id="MobiDB-lite"/>
    </source>
</evidence>
<feature type="coiled-coil region" evidence="1">
    <location>
        <begin position="169"/>
        <end position="196"/>
    </location>
</feature>
<dbReference type="Proteomes" id="UP000253153">
    <property type="component" value="Unassembled WGS sequence"/>
</dbReference>
<evidence type="ECO:0000313" key="3">
    <source>
        <dbReference type="EMBL" id="RBR25173.1"/>
    </source>
</evidence>
<protein>
    <submittedName>
        <fullName evidence="3">Uncharacterized protein</fullName>
    </submittedName>
</protein>
<evidence type="ECO:0000313" key="4">
    <source>
        <dbReference type="Proteomes" id="UP000253153"/>
    </source>
</evidence>
<feature type="region of interest" description="Disordered" evidence="2">
    <location>
        <begin position="1"/>
        <end position="95"/>
    </location>
</feature>
<reference evidence="3 4" key="1">
    <citation type="submission" date="2018-06" db="EMBL/GenBank/DDBJ databases">
        <title>Fusarium incarnatum-equiseti species complex species 28.</title>
        <authorList>
            <person name="Gardiner D.M."/>
        </authorList>
    </citation>
    <scope>NUCLEOTIDE SEQUENCE [LARGE SCALE GENOMIC DNA]</scope>
    <source>
        <strain evidence="3 4">FIESC_28</strain>
    </source>
</reference>
<keyword evidence="4" id="KW-1185">Reference proteome</keyword>
<accession>A0A366S763</accession>
<proteinExistence type="predicted"/>
<feature type="compositionally biased region" description="Polar residues" evidence="2">
    <location>
        <begin position="43"/>
        <end position="55"/>
    </location>
</feature>
<feature type="compositionally biased region" description="Polar residues" evidence="2">
    <location>
        <begin position="1"/>
        <end position="35"/>
    </location>
</feature>